<protein>
    <submittedName>
        <fullName evidence="2">DUF397 domain-containing protein</fullName>
    </submittedName>
</protein>
<feature type="domain" description="DUF397" evidence="1">
    <location>
        <begin position="11"/>
        <end position="66"/>
    </location>
</feature>
<reference evidence="2 3" key="1">
    <citation type="submission" date="2020-10" db="EMBL/GenBank/DDBJ databases">
        <title>Identification of Nocardia species via Next-generation sequencing and recognition of intraspecies genetic diversity.</title>
        <authorList>
            <person name="Li P."/>
            <person name="Li P."/>
            <person name="Lu B."/>
        </authorList>
    </citation>
    <scope>NUCLEOTIDE SEQUENCE [LARGE SCALE GENOMIC DNA]</scope>
    <source>
        <strain evidence="2 3">N-11</strain>
    </source>
</reference>
<evidence type="ECO:0000313" key="2">
    <source>
        <dbReference type="EMBL" id="MBF6227472.1"/>
    </source>
</evidence>
<name>A0ABS0CAU3_9NOCA</name>
<proteinExistence type="predicted"/>
<accession>A0ABS0CAU3</accession>
<evidence type="ECO:0000313" key="3">
    <source>
        <dbReference type="Proteomes" id="UP000807309"/>
    </source>
</evidence>
<comment type="caution">
    <text evidence="2">The sequence shown here is derived from an EMBL/GenBank/DDBJ whole genome shotgun (WGS) entry which is preliminary data.</text>
</comment>
<dbReference type="EMBL" id="JADLRE010000016">
    <property type="protein sequence ID" value="MBF6227472.1"/>
    <property type="molecule type" value="Genomic_DNA"/>
</dbReference>
<evidence type="ECO:0000259" key="1">
    <source>
        <dbReference type="Pfam" id="PF04149"/>
    </source>
</evidence>
<keyword evidence="3" id="KW-1185">Reference proteome</keyword>
<dbReference type="Proteomes" id="UP000807309">
    <property type="component" value="Unassembled WGS sequence"/>
</dbReference>
<organism evidence="2 3">
    <name type="scientific">Nocardia abscessus</name>
    <dbReference type="NCBI Taxonomy" id="120957"/>
    <lineage>
        <taxon>Bacteria</taxon>
        <taxon>Bacillati</taxon>
        <taxon>Actinomycetota</taxon>
        <taxon>Actinomycetes</taxon>
        <taxon>Mycobacteriales</taxon>
        <taxon>Nocardiaceae</taxon>
        <taxon>Nocardia</taxon>
    </lineage>
</organism>
<gene>
    <name evidence="2" type="ORF">IU470_20470</name>
</gene>
<dbReference type="InterPro" id="IPR007278">
    <property type="entry name" value="DUF397"/>
</dbReference>
<sequence length="71" mass="7665">MVDSSNFPVPGWFKSSYSSDSQACVEVCFDGGRVLVRDSKFQGSPDASPTLAFTPTQWSAFTTAIRAPEQA</sequence>
<dbReference type="Pfam" id="PF04149">
    <property type="entry name" value="DUF397"/>
    <property type="match status" value="1"/>
</dbReference>